<feature type="compositionally biased region" description="Basic and acidic residues" evidence="4">
    <location>
        <begin position="403"/>
        <end position="413"/>
    </location>
</feature>
<keyword evidence="5" id="KW-0472">Membrane</keyword>
<reference evidence="8" key="1">
    <citation type="submission" date="2009-10" db="EMBL/GenBank/DDBJ databases">
        <title>The complete chromosome of Gordonia bronchialis DSM 43247.</title>
        <authorList>
            <consortium name="US DOE Joint Genome Institute (JGI-PGF)"/>
            <person name="Lucas S."/>
            <person name="Copeland A."/>
            <person name="Lapidus A."/>
            <person name="Glavina del Rio T."/>
            <person name="Dalin E."/>
            <person name="Tice H."/>
            <person name="Bruce D."/>
            <person name="Goodwin L."/>
            <person name="Pitluck S."/>
            <person name="Kyrpides N."/>
            <person name="Mavromatis K."/>
            <person name="Ivanova N."/>
            <person name="Ovchinnikova G."/>
            <person name="Saunders E."/>
            <person name="Brettin T."/>
            <person name="Detter J.C."/>
            <person name="Han C."/>
            <person name="Larimer F."/>
            <person name="Land M."/>
            <person name="Hauser L."/>
            <person name="Markowitz V."/>
            <person name="Cheng J.-F."/>
            <person name="Hugenholtz P."/>
            <person name="Woyke T."/>
            <person name="Wu D."/>
            <person name="Jando M."/>
            <person name="Schneider S."/>
            <person name="Goeker M."/>
            <person name="Klenk H.-P."/>
            <person name="Eisen J.A."/>
        </authorList>
    </citation>
    <scope>NUCLEOTIDE SEQUENCE [LARGE SCALE GENOMIC DNA]</scope>
    <source>
        <strain evidence="8">ATCC 25592 / DSM 43247 / BCRC 13721 / JCM 3198 / KCTC 3076 / NBRC 16047 / NCTC 10667</strain>
    </source>
</reference>
<evidence type="ECO:0000256" key="5">
    <source>
        <dbReference type="SAM" id="Phobius"/>
    </source>
</evidence>
<dbReference type="GO" id="GO:0016020">
    <property type="term" value="C:membrane"/>
    <property type="evidence" value="ECO:0007669"/>
    <property type="project" value="InterPro"/>
</dbReference>
<accession>D0L9S9</accession>
<evidence type="ECO:0000256" key="1">
    <source>
        <dbReference type="ARBA" id="ARBA00022679"/>
    </source>
</evidence>
<dbReference type="InterPro" id="IPR017205">
    <property type="entry name" value="Sig_transdc_His_kinase_ChrS"/>
</dbReference>
<evidence type="ECO:0000256" key="4">
    <source>
        <dbReference type="SAM" id="MobiDB-lite"/>
    </source>
</evidence>
<feature type="domain" description="Histidine kinase/HSP90-like ATPase" evidence="6">
    <location>
        <begin position="299"/>
        <end position="389"/>
    </location>
</feature>
<keyword evidence="1 7" id="KW-0808">Transferase</keyword>
<gene>
    <name evidence="7" type="ordered locus">Gbro_2882</name>
</gene>
<feature type="transmembrane region" description="Helical" evidence="5">
    <location>
        <begin position="41"/>
        <end position="63"/>
    </location>
</feature>
<name>D0L9S9_GORB4</name>
<organism evidence="7 8">
    <name type="scientific">Gordonia bronchialis (strain ATCC 25592 / DSM 43247 / BCRC 13721 / JCM 3198 / KCTC 3076 / NBRC 16047 / NCTC 10667)</name>
    <name type="common">Rhodococcus bronchialis</name>
    <dbReference type="NCBI Taxonomy" id="526226"/>
    <lineage>
        <taxon>Bacteria</taxon>
        <taxon>Bacillati</taxon>
        <taxon>Actinomycetota</taxon>
        <taxon>Actinomycetes</taxon>
        <taxon>Mycobacteriales</taxon>
        <taxon>Gordoniaceae</taxon>
        <taxon>Gordonia</taxon>
    </lineage>
</organism>
<keyword evidence="8" id="KW-1185">Reference proteome</keyword>
<evidence type="ECO:0000313" key="8">
    <source>
        <dbReference type="Proteomes" id="UP000001219"/>
    </source>
</evidence>
<feature type="transmembrane region" description="Helical" evidence="5">
    <location>
        <begin position="139"/>
        <end position="159"/>
    </location>
</feature>
<dbReference type="PANTHER" id="PTHR24421">
    <property type="entry name" value="NITRATE/NITRITE SENSOR PROTEIN NARX-RELATED"/>
    <property type="match status" value="1"/>
</dbReference>
<dbReference type="eggNOG" id="COG4585">
    <property type="taxonomic scope" value="Bacteria"/>
</dbReference>
<dbReference type="InterPro" id="IPR011712">
    <property type="entry name" value="Sig_transdc_His_kin_sub3_dim/P"/>
</dbReference>
<dbReference type="Pfam" id="PF02518">
    <property type="entry name" value="HATPase_c"/>
    <property type="match status" value="1"/>
</dbReference>
<dbReference type="SMART" id="SM00387">
    <property type="entry name" value="HATPase_c"/>
    <property type="match status" value="1"/>
</dbReference>
<dbReference type="InterPro" id="IPR036890">
    <property type="entry name" value="HATPase_C_sf"/>
</dbReference>
<keyword evidence="3" id="KW-0902">Two-component regulatory system</keyword>
<dbReference type="STRING" id="526226.Gbro_2882"/>
<evidence type="ECO:0000313" key="7">
    <source>
        <dbReference type="EMBL" id="ACY22094.1"/>
    </source>
</evidence>
<proteinExistence type="predicted"/>
<dbReference type="Gene3D" id="3.30.565.10">
    <property type="entry name" value="Histidine kinase-like ATPase, C-terminal domain"/>
    <property type="match status" value="1"/>
</dbReference>
<dbReference type="Gene3D" id="1.20.5.1930">
    <property type="match status" value="1"/>
</dbReference>
<protein>
    <submittedName>
        <fullName evidence="7">Histidine kinase</fullName>
        <ecNumber evidence="7">2.7.13.3</ecNumber>
    </submittedName>
</protein>
<keyword evidence="5" id="KW-0812">Transmembrane</keyword>
<dbReference type="CDD" id="cd16917">
    <property type="entry name" value="HATPase_UhpB-NarQ-NarX-like"/>
    <property type="match status" value="1"/>
</dbReference>
<dbReference type="RefSeq" id="WP_012834610.1">
    <property type="nucleotide sequence ID" value="NC_013441.1"/>
</dbReference>
<dbReference type="EC" id="2.7.13.3" evidence="7"/>
<dbReference type="GO" id="GO:0000155">
    <property type="term" value="F:phosphorelay sensor kinase activity"/>
    <property type="evidence" value="ECO:0007669"/>
    <property type="project" value="InterPro"/>
</dbReference>
<keyword evidence="5" id="KW-1133">Transmembrane helix</keyword>
<dbReference type="InterPro" id="IPR050482">
    <property type="entry name" value="Sensor_HK_TwoCompSys"/>
</dbReference>
<dbReference type="InterPro" id="IPR003594">
    <property type="entry name" value="HATPase_dom"/>
</dbReference>
<feature type="transmembrane region" description="Helical" evidence="5">
    <location>
        <begin position="115"/>
        <end position="133"/>
    </location>
</feature>
<evidence type="ECO:0000259" key="6">
    <source>
        <dbReference type="SMART" id="SM00387"/>
    </source>
</evidence>
<dbReference type="Proteomes" id="UP000001219">
    <property type="component" value="Chromosome"/>
</dbReference>
<dbReference type="SUPFAM" id="SSF55874">
    <property type="entry name" value="ATPase domain of HSP90 chaperone/DNA topoisomerase II/histidine kinase"/>
    <property type="match status" value="1"/>
</dbReference>
<dbReference type="HOGENOM" id="CLU_000445_20_15_11"/>
<dbReference type="GO" id="GO:0046983">
    <property type="term" value="F:protein dimerization activity"/>
    <property type="evidence" value="ECO:0007669"/>
    <property type="project" value="InterPro"/>
</dbReference>
<feature type="region of interest" description="Disordered" evidence="4">
    <location>
        <begin position="394"/>
        <end position="413"/>
    </location>
</feature>
<feature type="transmembrane region" description="Helical" evidence="5">
    <location>
        <begin position="75"/>
        <end position="108"/>
    </location>
</feature>
<dbReference type="Pfam" id="PF07730">
    <property type="entry name" value="HisKA_3"/>
    <property type="match status" value="1"/>
</dbReference>
<dbReference type="OrthoDB" id="144293at2"/>
<evidence type="ECO:0000256" key="3">
    <source>
        <dbReference type="ARBA" id="ARBA00023012"/>
    </source>
</evidence>
<dbReference type="KEGG" id="gbr:Gbro_2882"/>
<dbReference type="AlphaFoldDB" id="D0L9S9"/>
<dbReference type="EMBL" id="CP001802">
    <property type="protein sequence ID" value="ACY22094.1"/>
    <property type="molecule type" value="Genomic_DNA"/>
</dbReference>
<sequence>MHRTAASSAATALQWSLHVLAVVLAGVVALRALIADSGGGVAAAALALAWAITYVVGAVAIAGKTPLHPVGKAWGYGWAAALTVAWLACLCVSAEAVYLAFVLFFVYLHLLGMRRGTLAVCAATVVAVVGFAAHNGWSVAALIGPVLGAGVAVVISAGYRGLYAEVVARQQLIDELVATRENLAAEQRAVGRARERERLSREIHDTVAQSLSSIQMLLFAAERSVVHADAPVPAELPVAREAAAEALTETRRLIAELSPAPLAGRSLVSAIRRIADGAGTHGIDTDVVVDGNPEVLPMALESVMVRIAQGAVSNVVRHSGATSLRVTITYAPDRVHLDIVDNGRGFDVEDAQAFGLATIRRRAEELDGQLDITSEPGNTSVAVAFPICSPDESVDIEPMESDSAARRVRYDRG</sequence>
<keyword evidence="2 7" id="KW-0418">Kinase</keyword>
<feature type="transmembrane region" description="Helical" evidence="5">
    <location>
        <begin position="12"/>
        <end position="34"/>
    </location>
</feature>
<evidence type="ECO:0000256" key="2">
    <source>
        <dbReference type="ARBA" id="ARBA00022777"/>
    </source>
</evidence>
<reference evidence="7 8" key="2">
    <citation type="journal article" date="2010" name="Stand. Genomic Sci.">
        <title>Complete genome sequence of Gordonia bronchialis type strain (3410).</title>
        <authorList>
            <person name="Ivanova N."/>
            <person name="Sikorski J."/>
            <person name="Jando M."/>
            <person name="Lapidus A."/>
            <person name="Nolan M."/>
            <person name="Lucas S."/>
            <person name="Del Rio T.G."/>
            <person name="Tice H."/>
            <person name="Copeland A."/>
            <person name="Cheng J.F."/>
            <person name="Chen F."/>
            <person name="Bruce D."/>
            <person name="Goodwin L."/>
            <person name="Pitluck S."/>
            <person name="Mavromatis K."/>
            <person name="Ovchinnikova G."/>
            <person name="Pati A."/>
            <person name="Chen A."/>
            <person name="Palaniappan K."/>
            <person name="Land M."/>
            <person name="Hauser L."/>
            <person name="Chang Y.J."/>
            <person name="Jeffries C.D."/>
            <person name="Chain P."/>
            <person name="Saunders E."/>
            <person name="Han C."/>
            <person name="Detter J.C."/>
            <person name="Brettin T."/>
            <person name="Rohde M."/>
            <person name="Goker M."/>
            <person name="Bristow J."/>
            <person name="Eisen J.A."/>
            <person name="Markowitz V."/>
            <person name="Hugenholtz P."/>
            <person name="Klenk H.P."/>
            <person name="Kyrpides N.C."/>
        </authorList>
    </citation>
    <scope>NUCLEOTIDE SEQUENCE [LARGE SCALE GENOMIC DNA]</scope>
    <source>
        <strain evidence="8">ATCC 25592 / DSM 43247 / BCRC 13721 / JCM 3198 / KCTC 3076 / NBRC 16047 / NCTC 10667</strain>
    </source>
</reference>
<dbReference type="PIRSF" id="PIRSF037434">
    <property type="entry name" value="STHK_ChrS"/>
    <property type="match status" value="1"/>
</dbReference>